<reference evidence="1" key="1">
    <citation type="journal article" date="2023" name="Mol. Phylogenet. Evol.">
        <title>Genome-scale phylogeny and comparative genomics of the fungal order Sordariales.</title>
        <authorList>
            <person name="Hensen N."/>
            <person name="Bonometti L."/>
            <person name="Westerberg I."/>
            <person name="Brannstrom I.O."/>
            <person name="Guillou S."/>
            <person name="Cros-Aarteil S."/>
            <person name="Calhoun S."/>
            <person name="Haridas S."/>
            <person name="Kuo A."/>
            <person name="Mondo S."/>
            <person name="Pangilinan J."/>
            <person name="Riley R."/>
            <person name="LaButti K."/>
            <person name="Andreopoulos B."/>
            <person name="Lipzen A."/>
            <person name="Chen C."/>
            <person name="Yan M."/>
            <person name="Daum C."/>
            <person name="Ng V."/>
            <person name="Clum A."/>
            <person name="Steindorff A."/>
            <person name="Ohm R.A."/>
            <person name="Martin F."/>
            <person name="Silar P."/>
            <person name="Natvig D.O."/>
            <person name="Lalanne C."/>
            <person name="Gautier V."/>
            <person name="Ament-Velasquez S.L."/>
            <person name="Kruys A."/>
            <person name="Hutchinson M.I."/>
            <person name="Powell A.J."/>
            <person name="Barry K."/>
            <person name="Miller A.N."/>
            <person name="Grigoriev I.V."/>
            <person name="Debuchy R."/>
            <person name="Gladieux P."/>
            <person name="Hiltunen Thoren M."/>
            <person name="Johannesson H."/>
        </authorList>
    </citation>
    <scope>NUCLEOTIDE SEQUENCE</scope>
    <source>
        <strain evidence="1">CBS 118394</strain>
    </source>
</reference>
<dbReference type="EMBL" id="JAUEDM010000001">
    <property type="protein sequence ID" value="KAK3329627.1"/>
    <property type="molecule type" value="Genomic_DNA"/>
</dbReference>
<comment type="caution">
    <text evidence="1">The sequence shown here is derived from an EMBL/GenBank/DDBJ whole genome shotgun (WGS) entry which is preliminary data.</text>
</comment>
<evidence type="ECO:0008006" key="3">
    <source>
        <dbReference type="Google" id="ProtNLM"/>
    </source>
</evidence>
<evidence type="ECO:0000313" key="2">
    <source>
        <dbReference type="Proteomes" id="UP001283341"/>
    </source>
</evidence>
<accession>A0AAE0MEM3</accession>
<sequence>MPVRIGVPSCSRRHGGVILGFTSLVSRIAVVHRRIPLSTTRTYRHKDDYLTVAVTPGAYNKTQVIETAHDYLATTSSGTPGNSKAAVVLASGGLISWLNDADFLAALLAPWRGANSEEMSILTAAVDGVKVQQHGSDLPATEGLAIMAGPDVDRLLPGLWEHDTTASSEQHDSREPPKAYIEFWLPPLPQDGRPLHVTLPLANTLFKNGRPHTMFASRLVTEPGAPAMLTDSVEKISQVVVPQRGLQYNSTVTAPLVAITKERKIVSGLGNILRQIEGSRQVVRPASTELEQYIPTLLKARSSPKRKVVAIGPLTVWAVIYPKELVEEKQVEKEIDGQVEVFTKRVIRLKGADRTGFNFPARHRAEKGGWISELAYSQEVTALMPQLLAGGCHIRKVLSGGGGWGEKQGLLSLDPENRYVAPDQEDVESFINSFKGEAGGIVSPGNFVQFMVQPGYQIEWETVAEREIYHSSHDFSVVSIGVKDESRVDLSPEDPSKMFVNLNHFGVTSSKGVFIASDKEQNRKRHESVIETKMDVPNTRVISTL</sequence>
<evidence type="ECO:0000313" key="1">
    <source>
        <dbReference type="EMBL" id="KAK3329627.1"/>
    </source>
</evidence>
<dbReference type="AlphaFoldDB" id="A0AAE0MEM3"/>
<reference evidence="1" key="2">
    <citation type="submission" date="2023-06" db="EMBL/GenBank/DDBJ databases">
        <authorList>
            <consortium name="Lawrence Berkeley National Laboratory"/>
            <person name="Haridas S."/>
            <person name="Hensen N."/>
            <person name="Bonometti L."/>
            <person name="Westerberg I."/>
            <person name="Brannstrom I.O."/>
            <person name="Guillou S."/>
            <person name="Cros-Aarteil S."/>
            <person name="Calhoun S."/>
            <person name="Kuo A."/>
            <person name="Mondo S."/>
            <person name="Pangilinan J."/>
            <person name="Riley R."/>
            <person name="Labutti K."/>
            <person name="Andreopoulos B."/>
            <person name="Lipzen A."/>
            <person name="Chen C."/>
            <person name="Yanf M."/>
            <person name="Daum C."/>
            <person name="Ng V."/>
            <person name="Clum A."/>
            <person name="Steindorff A."/>
            <person name="Ohm R."/>
            <person name="Martin F."/>
            <person name="Silar P."/>
            <person name="Natvig D."/>
            <person name="Lalanne C."/>
            <person name="Gautier V."/>
            <person name="Ament-Velasquez S.L."/>
            <person name="Kruys A."/>
            <person name="Hutchinson M.I."/>
            <person name="Powell A.J."/>
            <person name="Barry K."/>
            <person name="Miller A.N."/>
            <person name="Grigoriev I.V."/>
            <person name="Debuchy R."/>
            <person name="Gladieux P."/>
            <person name="Thoren M.H."/>
            <person name="Johannesson H."/>
        </authorList>
    </citation>
    <scope>NUCLEOTIDE SEQUENCE</scope>
    <source>
        <strain evidence="1">CBS 118394</strain>
    </source>
</reference>
<name>A0AAE0MEM3_9PEZI</name>
<keyword evidence="2" id="KW-1185">Reference proteome</keyword>
<gene>
    <name evidence="1" type="ORF">B0H66DRAFT_541651</name>
</gene>
<proteinExistence type="predicted"/>
<organism evidence="1 2">
    <name type="scientific">Apodospora peruviana</name>
    <dbReference type="NCBI Taxonomy" id="516989"/>
    <lineage>
        <taxon>Eukaryota</taxon>
        <taxon>Fungi</taxon>
        <taxon>Dikarya</taxon>
        <taxon>Ascomycota</taxon>
        <taxon>Pezizomycotina</taxon>
        <taxon>Sordariomycetes</taxon>
        <taxon>Sordariomycetidae</taxon>
        <taxon>Sordariales</taxon>
        <taxon>Lasiosphaeriaceae</taxon>
        <taxon>Apodospora</taxon>
    </lineage>
</organism>
<dbReference type="Proteomes" id="UP001283341">
    <property type="component" value="Unassembled WGS sequence"/>
</dbReference>
<protein>
    <recommendedName>
        <fullName evidence="3">V-type c subunit family protein</fullName>
    </recommendedName>
</protein>